<evidence type="ECO:0000256" key="3">
    <source>
        <dbReference type="ARBA" id="ARBA00022679"/>
    </source>
</evidence>
<feature type="binding site" evidence="9">
    <location>
        <position position="123"/>
    </location>
    <ligand>
        <name>UDP-alpha-D-glucose</name>
        <dbReference type="ChEBI" id="CHEBI:58885"/>
    </ligand>
</feature>
<feature type="transmembrane region" description="Helical" evidence="11">
    <location>
        <begin position="25"/>
        <end position="46"/>
    </location>
</feature>
<proteinExistence type="predicted"/>
<dbReference type="GO" id="GO:0016020">
    <property type="term" value="C:membrane"/>
    <property type="evidence" value="ECO:0007669"/>
    <property type="project" value="InterPro"/>
</dbReference>
<dbReference type="FunFam" id="3.90.550.10:FF:000135">
    <property type="entry name" value="Cellulose synthase-like protein G3"/>
    <property type="match status" value="1"/>
</dbReference>
<feature type="transmembrane region" description="Helical" evidence="11">
    <location>
        <begin position="58"/>
        <end position="76"/>
    </location>
</feature>
<evidence type="ECO:0000256" key="9">
    <source>
        <dbReference type="PIRSR" id="PIRSR605150-2"/>
    </source>
</evidence>
<sequence>MDQSLNSFPSRAPLLHRLRPARRTAFNRMFAAVYFCAILVLLYLHALKLIHSTTFTSFIISLSFLVSDTFLAFLWITRQCFLMTIVYRDEYPENLHEALLLKKSSSDFPALDVFVCTADPYKEPPMRLVSTVLSIMAYDYPTENISIYVSDDGGSQVTLFACMEAAKFACYWLPFCRKNNIIKRSPEAYFATNYSSCSSHTKEIQKIYESMEERIENVLETGKVGGENITEELERRAFSNWTDHGFIRQHHPTVIQVLLESGKNKDVTNHLMPNLIYVSREKSRTSTHNFKAGALNVLLRVSATMTNAPIILNLDCDMYSNDPRTPLRALCYLLDPKLMSQLAYVQFPQIFHGINKNDTYGCEYKRVFFSNPLGLDGMLGPNYVGTGCFFNRRAFFGGPSTIVPLEIPELGPDSVVDKSMQIQSQSVLELAHKVAGCNYEYKTKWGYEVGFRYGSLIEDFFTGFRLQCEGWRSVFCNPKRPAFLGDAPINLIDALNQVQRWNIGALQAYFSSFSPLTFGTRSLGPFMGLAYTHYCLWPTWFIPLTLYAFLPQLSLLHGVSVFPKLSEPSFILYVFLVLGAYGQDLIEFLIEEGTIQKWWNDQRMWMIRGLSAFGYGCLVFFLKCLGISTYGFGLTSKVIDDEQSKRYGQGMFEFGASSNIFVPLITAAIINLVSFLMGLVQVLRGRKMEGLFLQMFLAGFVVLNALPIYEAMVLRNDKGRIPFKTTATSTCLALALYGLVSLPLRNRN</sequence>
<feature type="transmembrane region" description="Helical" evidence="11">
    <location>
        <begin position="691"/>
        <end position="709"/>
    </location>
</feature>
<evidence type="ECO:0008006" key="14">
    <source>
        <dbReference type="Google" id="ProtNLM"/>
    </source>
</evidence>
<evidence type="ECO:0000256" key="2">
    <source>
        <dbReference type="ARBA" id="ARBA00022676"/>
    </source>
</evidence>
<feature type="binding site" evidence="9">
    <location>
        <position position="152"/>
    </location>
    <ligand>
        <name>UDP-alpha-D-glucose</name>
        <dbReference type="ChEBI" id="CHEBI:58885"/>
    </ligand>
</feature>
<evidence type="ECO:0000313" key="12">
    <source>
        <dbReference type="EMBL" id="KAG6636540.1"/>
    </source>
</evidence>
<evidence type="ECO:0000256" key="6">
    <source>
        <dbReference type="ARBA" id="ARBA00023136"/>
    </source>
</evidence>
<gene>
    <name evidence="12" type="ORF">CIPAW_11G117700</name>
</gene>
<feature type="transmembrane region" description="Helical" evidence="11">
    <location>
        <begin position="610"/>
        <end position="632"/>
    </location>
</feature>
<feature type="binding site" evidence="10">
    <location>
        <position position="291"/>
    </location>
    <ligand>
        <name>Mn(2+)</name>
        <dbReference type="ChEBI" id="CHEBI:29035"/>
    </ligand>
</feature>
<comment type="caution">
    <text evidence="12">The sequence shown here is derived from an EMBL/GenBank/DDBJ whole genome shotgun (WGS) entry which is preliminary data.</text>
</comment>
<reference evidence="12" key="1">
    <citation type="submission" date="2020-12" db="EMBL/GenBank/DDBJ databases">
        <title>WGS assembly of Carya illinoinensis cv. Pawnee.</title>
        <authorList>
            <person name="Platts A."/>
            <person name="Shu S."/>
            <person name="Wright S."/>
            <person name="Barry K."/>
            <person name="Edger P."/>
            <person name="Pires J.C."/>
            <person name="Schmutz J."/>
        </authorList>
    </citation>
    <scope>NUCLEOTIDE SEQUENCE</scope>
    <source>
        <tissue evidence="12">Leaf</tissue>
    </source>
</reference>
<keyword evidence="2" id="KW-0328">Glycosyltransferase</keyword>
<feature type="binding site" evidence="9">
    <location>
        <position position="122"/>
    </location>
    <ligand>
        <name>UDP-alpha-D-glucose</name>
        <dbReference type="ChEBI" id="CHEBI:58885"/>
    </ligand>
</feature>
<dbReference type="PANTHER" id="PTHR13301">
    <property type="entry name" value="X-BOX TRANSCRIPTION FACTOR-RELATED"/>
    <property type="match status" value="1"/>
</dbReference>
<dbReference type="AlphaFoldDB" id="A0A8T1P6P9"/>
<evidence type="ECO:0000313" key="13">
    <source>
        <dbReference type="Proteomes" id="UP000811609"/>
    </source>
</evidence>
<dbReference type="InterPro" id="IPR005150">
    <property type="entry name" value="Cellulose_synth"/>
</dbReference>
<dbReference type="SUPFAM" id="SSF53448">
    <property type="entry name" value="Nucleotide-diphospho-sugar transferases"/>
    <property type="match status" value="1"/>
</dbReference>
<evidence type="ECO:0000256" key="7">
    <source>
        <dbReference type="ARBA" id="ARBA00023316"/>
    </source>
</evidence>
<comment type="subcellular location">
    <subcellularLocation>
        <location evidence="1">Endomembrane system</location>
        <topology evidence="1">Multi-pass membrane protein</topology>
    </subcellularLocation>
</comment>
<feature type="transmembrane region" description="Helical" evidence="11">
    <location>
        <begin position="660"/>
        <end position="679"/>
    </location>
</feature>
<feature type="transmembrane region" description="Helical" evidence="11">
    <location>
        <begin position="570"/>
        <end position="590"/>
    </location>
</feature>
<evidence type="ECO:0000256" key="4">
    <source>
        <dbReference type="ARBA" id="ARBA00022692"/>
    </source>
</evidence>
<feature type="binding site" evidence="10">
    <location>
        <position position="315"/>
    </location>
    <ligand>
        <name>Mn(2+)</name>
        <dbReference type="ChEBI" id="CHEBI:29035"/>
    </ligand>
</feature>
<feature type="transmembrane region" description="Helical" evidence="11">
    <location>
        <begin position="721"/>
        <end position="740"/>
    </location>
</feature>
<dbReference type="GO" id="GO:0012505">
    <property type="term" value="C:endomembrane system"/>
    <property type="evidence" value="ECO:0007669"/>
    <property type="project" value="UniProtKB-SubCell"/>
</dbReference>
<dbReference type="InterPro" id="IPR029044">
    <property type="entry name" value="Nucleotide-diphossugar_trans"/>
</dbReference>
<feature type="active site" evidence="8">
    <location>
        <position position="152"/>
    </location>
</feature>
<dbReference type="OrthoDB" id="72851at2759"/>
<keyword evidence="6 11" id="KW-0472">Membrane</keyword>
<feature type="transmembrane region" description="Helical" evidence="11">
    <location>
        <begin position="531"/>
        <end position="550"/>
    </location>
</feature>
<dbReference type="Pfam" id="PF03552">
    <property type="entry name" value="Cellulose_synt"/>
    <property type="match status" value="2"/>
</dbReference>
<evidence type="ECO:0000256" key="11">
    <source>
        <dbReference type="SAM" id="Phobius"/>
    </source>
</evidence>
<evidence type="ECO:0000256" key="5">
    <source>
        <dbReference type="ARBA" id="ARBA00022989"/>
    </source>
</evidence>
<dbReference type="GO" id="GO:0016760">
    <property type="term" value="F:cellulose synthase (UDP-forming) activity"/>
    <property type="evidence" value="ECO:0007669"/>
    <property type="project" value="InterPro"/>
</dbReference>
<keyword evidence="3" id="KW-0808">Transferase</keyword>
<dbReference type="EMBL" id="CM031819">
    <property type="protein sequence ID" value="KAG6636540.1"/>
    <property type="molecule type" value="Genomic_DNA"/>
</dbReference>
<accession>A0A8T1P6P9</accession>
<evidence type="ECO:0000256" key="10">
    <source>
        <dbReference type="PIRSR" id="PIRSR605150-3"/>
    </source>
</evidence>
<dbReference type="Proteomes" id="UP000811609">
    <property type="component" value="Chromosome 11"/>
</dbReference>
<dbReference type="GO" id="GO:0030244">
    <property type="term" value="P:cellulose biosynthetic process"/>
    <property type="evidence" value="ECO:0007669"/>
    <property type="project" value="InterPro"/>
</dbReference>
<evidence type="ECO:0000256" key="1">
    <source>
        <dbReference type="ARBA" id="ARBA00004127"/>
    </source>
</evidence>
<keyword evidence="4 11" id="KW-0812">Transmembrane</keyword>
<name>A0A8T1P6P9_CARIL</name>
<protein>
    <recommendedName>
        <fullName evidence="14">Cellulose synthase-like protein G3</fullName>
    </recommendedName>
</protein>
<dbReference type="GO" id="GO:0071555">
    <property type="term" value="P:cell wall organization"/>
    <property type="evidence" value="ECO:0007669"/>
    <property type="project" value="UniProtKB-KW"/>
</dbReference>
<keyword evidence="5 11" id="KW-1133">Transmembrane helix</keyword>
<dbReference type="Gene3D" id="3.90.550.10">
    <property type="entry name" value="Spore Coat Polysaccharide Biosynthesis Protein SpsA, Chain A"/>
    <property type="match status" value="1"/>
</dbReference>
<evidence type="ECO:0000256" key="8">
    <source>
        <dbReference type="PIRSR" id="PIRSR605150-1"/>
    </source>
</evidence>
<keyword evidence="7" id="KW-0961">Cell wall biogenesis/degradation</keyword>
<keyword evidence="13" id="KW-1185">Reference proteome</keyword>
<feature type="active site" evidence="8">
    <location>
        <position position="459"/>
    </location>
</feature>
<organism evidence="12 13">
    <name type="scientific">Carya illinoinensis</name>
    <name type="common">Pecan</name>
    <dbReference type="NCBI Taxonomy" id="32201"/>
    <lineage>
        <taxon>Eukaryota</taxon>
        <taxon>Viridiplantae</taxon>
        <taxon>Streptophyta</taxon>
        <taxon>Embryophyta</taxon>
        <taxon>Tracheophyta</taxon>
        <taxon>Spermatophyta</taxon>
        <taxon>Magnoliopsida</taxon>
        <taxon>eudicotyledons</taxon>
        <taxon>Gunneridae</taxon>
        <taxon>Pentapetalae</taxon>
        <taxon>rosids</taxon>
        <taxon>fabids</taxon>
        <taxon>Fagales</taxon>
        <taxon>Juglandaceae</taxon>
        <taxon>Carya</taxon>
    </lineage>
</organism>